<name>A0A9X9XGQ1_9PROT</name>
<proteinExistence type="predicted"/>
<reference evidence="1" key="2">
    <citation type="journal article" date="2021" name="Syst. Appl. Microbiol.">
        <title>Roseomonas hellenica sp. nov., isolated from roots of wild-growing Alkanna tinctoria.</title>
        <authorList>
            <person name="Rat A."/>
            <person name="Naranjo H.D."/>
            <person name="Lebbe L."/>
            <person name="Cnockaert M."/>
            <person name="Krigas N."/>
            <person name="Grigoriadou K."/>
            <person name="Maloupa E."/>
            <person name="Willems A."/>
        </authorList>
    </citation>
    <scope>NUCLEOTIDE SEQUENCE</scope>
    <source>
        <strain evidence="1">LMG 31228</strain>
    </source>
</reference>
<dbReference type="AlphaFoldDB" id="A0A9X9XGQ1"/>
<accession>A0A9X9XGQ1</accession>
<organism evidence="1 2">
    <name type="scientific">Neoroseomonas eburnea</name>
    <dbReference type="NCBI Taxonomy" id="1346889"/>
    <lineage>
        <taxon>Bacteria</taxon>
        <taxon>Pseudomonadati</taxon>
        <taxon>Pseudomonadota</taxon>
        <taxon>Alphaproteobacteria</taxon>
        <taxon>Acetobacterales</taxon>
        <taxon>Acetobacteraceae</taxon>
        <taxon>Neoroseomonas</taxon>
    </lineage>
</organism>
<sequence>MKKVRLSVYLDPKLAKQLESYAQERRRSLSVVAEASIASFLSPDAPDRMEAVMAKRLDRMSRQIERLNRDTGIGLETLALFVRHWLVAVPAPPEAHYAAAQAKGRERYERFLEALGRRLSKGPTLLREVSLDVAGTAEGALVGEGDEVG</sequence>
<gene>
    <name evidence="1" type="ORF">GXW74_20515</name>
</gene>
<reference evidence="1" key="1">
    <citation type="submission" date="2020-01" db="EMBL/GenBank/DDBJ databases">
        <authorList>
            <person name="Rat A."/>
        </authorList>
    </citation>
    <scope>NUCLEOTIDE SEQUENCE</scope>
    <source>
        <strain evidence="1">LMG 31228</strain>
    </source>
</reference>
<protein>
    <submittedName>
        <fullName evidence="1">CopG family transcriptional regulator</fullName>
    </submittedName>
</protein>
<keyword evidence="2" id="KW-1185">Reference proteome</keyword>
<evidence type="ECO:0000313" key="1">
    <source>
        <dbReference type="EMBL" id="MBR0682887.1"/>
    </source>
</evidence>
<dbReference type="Proteomes" id="UP001138709">
    <property type="component" value="Unassembled WGS sequence"/>
</dbReference>
<dbReference type="RefSeq" id="WP_211848426.1">
    <property type="nucleotide sequence ID" value="NZ_JAAEDL010000024.1"/>
</dbReference>
<evidence type="ECO:0000313" key="2">
    <source>
        <dbReference type="Proteomes" id="UP001138709"/>
    </source>
</evidence>
<dbReference type="EMBL" id="JAAEDL010000024">
    <property type="protein sequence ID" value="MBR0682887.1"/>
    <property type="molecule type" value="Genomic_DNA"/>
</dbReference>
<comment type="caution">
    <text evidence="1">The sequence shown here is derived from an EMBL/GenBank/DDBJ whole genome shotgun (WGS) entry which is preliminary data.</text>
</comment>